<dbReference type="EMBL" id="JACHLK010000006">
    <property type="protein sequence ID" value="MBB6560825.1"/>
    <property type="molecule type" value="Genomic_DNA"/>
</dbReference>
<proteinExistence type="predicted"/>
<dbReference type="Proteomes" id="UP000575083">
    <property type="component" value="Unassembled WGS sequence"/>
</dbReference>
<comment type="caution">
    <text evidence="4">The sequence shown here is derived from an EMBL/GenBank/DDBJ whole genome shotgun (WGS) entry which is preliminary data.</text>
</comment>
<reference evidence="4 5" key="1">
    <citation type="submission" date="2020-08" db="EMBL/GenBank/DDBJ databases">
        <title>Functional genomics of gut bacteria from endangered species of beetles.</title>
        <authorList>
            <person name="Carlos-Shanley C."/>
        </authorList>
    </citation>
    <scope>NUCLEOTIDE SEQUENCE [LARGE SCALE GENOMIC DNA]</scope>
    <source>
        <strain evidence="4 5">S00198</strain>
    </source>
</reference>
<accession>A0A7X0PF56</accession>
<keyword evidence="5" id="KW-1185">Reference proteome</keyword>
<dbReference type="AlphaFoldDB" id="A0A7X0PF56"/>
<evidence type="ECO:0000313" key="4">
    <source>
        <dbReference type="EMBL" id="MBB6560825.1"/>
    </source>
</evidence>
<organism evidence="4 5">
    <name type="scientific">Acidovorax soli</name>
    <dbReference type="NCBI Taxonomy" id="592050"/>
    <lineage>
        <taxon>Bacteria</taxon>
        <taxon>Pseudomonadati</taxon>
        <taxon>Pseudomonadota</taxon>
        <taxon>Betaproteobacteria</taxon>
        <taxon>Burkholderiales</taxon>
        <taxon>Comamonadaceae</taxon>
        <taxon>Acidovorax</taxon>
    </lineage>
</organism>
<dbReference type="InterPro" id="IPR000182">
    <property type="entry name" value="GNAT_dom"/>
</dbReference>
<dbReference type="InterPro" id="IPR016181">
    <property type="entry name" value="Acyl_CoA_acyltransferase"/>
</dbReference>
<dbReference type="InterPro" id="IPR050680">
    <property type="entry name" value="YpeA/RimI_acetyltransf"/>
</dbReference>
<protein>
    <submittedName>
        <fullName evidence="4">Ribosomal protein S18 acetylase RimI-like enzyme</fullName>
    </submittedName>
</protein>
<keyword evidence="4" id="KW-0687">Ribonucleoprotein</keyword>
<dbReference type="CDD" id="cd04301">
    <property type="entry name" value="NAT_SF"/>
    <property type="match status" value="1"/>
</dbReference>
<evidence type="ECO:0000256" key="2">
    <source>
        <dbReference type="ARBA" id="ARBA00023315"/>
    </source>
</evidence>
<evidence type="ECO:0000313" key="5">
    <source>
        <dbReference type="Proteomes" id="UP000575083"/>
    </source>
</evidence>
<dbReference type="SUPFAM" id="SSF55729">
    <property type="entry name" value="Acyl-CoA N-acyltransferases (Nat)"/>
    <property type="match status" value="1"/>
</dbReference>
<dbReference type="GO" id="GO:0016747">
    <property type="term" value="F:acyltransferase activity, transferring groups other than amino-acyl groups"/>
    <property type="evidence" value="ECO:0007669"/>
    <property type="project" value="InterPro"/>
</dbReference>
<dbReference type="PANTHER" id="PTHR43420">
    <property type="entry name" value="ACETYLTRANSFERASE"/>
    <property type="match status" value="1"/>
</dbReference>
<gene>
    <name evidence="4" type="ORF">HNP48_003501</name>
</gene>
<keyword evidence="1" id="KW-0808">Transferase</keyword>
<feature type="domain" description="N-acetyltransferase" evidence="3">
    <location>
        <begin position="8"/>
        <end position="168"/>
    </location>
</feature>
<evidence type="ECO:0000259" key="3">
    <source>
        <dbReference type="PROSITE" id="PS51186"/>
    </source>
</evidence>
<dbReference type="GO" id="GO:0005840">
    <property type="term" value="C:ribosome"/>
    <property type="evidence" value="ECO:0007669"/>
    <property type="project" value="UniProtKB-KW"/>
</dbReference>
<dbReference type="Pfam" id="PF00583">
    <property type="entry name" value="Acetyltransf_1"/>
    <property type="match status" value="1"/>
</dbReference>
<keyword evidence="2" id="KW-0012">Acyltransferase</keyword>
<sequence length="177" mass="18558">MVAQDHGLSVRAALPGDAAAIARIHVAAWQAAYAGLIDAAFLAALSVAQREAWWSGAIAKGSPELLVAHGEDGVLAGWVALGDCRDAGAPATRGEIWAIYVDPARWGQGAGRLLWQHARARLTAQGRTEVSLWVLAANLRAIRFYAAQGFAPDSGSDRTITVAGAPLEEVRQVCPLG</sequence>
<keyword evidence="4" id="KW-0689">Ribosomal protein</keyword>
<evidence type="ECO:0000256" key="1">
    <source>
        <dbReference type="ARBA" id="ARBA00022679"/>
    </source>
</evidence>
<dbReference type="PROSITE" id="PS51186">
    <property type="entry name" value="GNAT"/>
    <property type="match status" value="1"/>
</dbReference>
<dbReference type="RefSeq" id="WP_184859230.1">
    <property type="nucleotide sequence ID" value="NZ_JACHLK010000006.1"/>
</dbReference>
<dbReference type="Gene3D" id="3.40.630.30">
    <property type="match status" value="1"/>
</dbReference>
<dbReference type="PANTHER" id="PTHR43420:SF43">
    <property type="entry name" value="SPERMINE_SPERMIDINE ACETYLTRANSFERASE"/>
    <property type="match status" value="1"/>
</dbReference>
<name>A0A7X0PF56_9BURK</name>